<organism evidence="3 4">
    <name type="scientific">Labilithrix luteola</name>
    <dbReference type="NCBI Taxonomy" id="1391654"/>
    <lineage>
        <taxon>Bacteria</taxon>
        <taxon>Pseudomonadati</taxon>
        <taxon>Myxococcota</taxon>
        <taxon>Polyangia</taxon>
        <taxon>Polyangiales</taxon>
        <taxon>Labilitrichaceae</taxon>
        <taxon>Labilithrix</taxon>
    </lineage>
</organism>
<dbReference type="RefSeq" id="WP_146651245.1">
    <property type="nucleotide sequence ID" value="NZ_CP012333.1"/>
</dbReference>
<evidence type="ECO:0000313" key="3">
    <source>
        <dbReference type="EMBL" id="AKU99862.1"/>
    </source>
</evidence>
<name>A0A0K1Q2A4_9BACT</name>
<dbReference type="Gene3D" id="3.30.1230.10">
    <property type="entry name" value="YlxR-like"/>
    <property type="match status" value="1"/>
</dbReference>
<dbReference type="InterPro" id="IPR029064">
    <property type="entry name" value="Ribosomal_eL30-like_sf"/>
</dbReference>
<dbReference type="InterPro" id="IPR007393">
    <property type="entry name" value="YlxR_dom"/>
</dbReference>
<dbReference type="AlphaFoldDB" id="A0A0K1Q2A4"/>
<dbReference type="InterPro" id="IPR037465">
    <property type="entry name" value="YlxR"/>
</dbReference>
<keyword evidence="4" id="KW-1185">Reference proteome</keyword>
<sequence length="237" mass="24648">MMMAETKQHSEPRGRAGEKPEPTRMCAGCGKRVPSKELVRVVLGEDEAGNAGDEGSTLAVDLADSRFGRGAHVHPSADCVTKAFKGGFARIFKAKVKGSPESLGAQLVAAADRRIEGLLAGARRAKHAVSGVDIVGEALRDGSAKLLIVACDAAAAARVSEVQEAVGRGMAIAWSKKESLGALFGRDEVAVCAVLHHGVASAIASAFRMSRPFASHIAAPDGANGARSEAWWSPEVR</sequence>
<feature type="compositionally biased region" description="Basic and acidic residues" evidence="1">
    <location>
        <begin position="1"/>
        <end position="22"/>
    </location>
</feature>
<evidence type="ECO:0000256" key="1">
    <source>
        <dbReference type="SAM" id="MobiDB-lite"/>
    </source>
</evidence>
<evidence type="ECO:0000259" key="2">
    <source>
        <dbReference type="Pfam" id="PF04296"/>
    </source>
</evidence>
<dbReference type="EMBL" id="CP012333">
    <property type="protein sequence ID" value="AKU99862.1"/>
    <property type="molecule type" value="Genomic_DNA"/>
</dbReference>
<dbReference type="Gene3D" id="3.30.1330.30">
    <property type="match status" value="1"/>
</dbReference>
<dbReference type="SUPFAM" id="SSF55315">
    <property type="entry name" value="L30e-like"/>
    <property type="match status" value="1"/>
</dbReference>
<protein>
    <submittedName>
        <fullName evidence="3">Putative nucleic-acid-binding protein</fullName>
    </submittedName>
</protein>
<dbReference type="KEGG" id="llu:AKJ09_06526"/>
<dbReference type="PANTHER" id="PTHR34215">
    <property type="entry name" value="BLL0784 PROTEIN"/>
    <property type="match status" value="1"/>
</dbReference>
<dbReference type="PANTHER" id="PTHR34215:SF1">
    <property type="entry name" value="YLXR DOMAIN-CONTAINING PROTEIN"/>
    <property type="match status" value="1"/>
</dbReference>
<dbReference type="Proteomes" id="UP000064967">
    <property type="component" value="Chromosome"/>
</dbReference>
<dbReference type="Pfam" id="PF04296">
    <property type="entry name" value="YlxR"/>
    <property type="match status" value="1"/>
</dbReference>
<reference evidence="3 4" key="1">
    <citation type="submission" date="2015-08" db="EMBL/GenBank/DDBJ databases">
        <authorList>
            <person name="Babu N.S."/>
            <person name="Beckwith C.J."/>
            <person name="Beseler K.G."/>
            <person name="Brison A."/>
            <person name="Carone J.V."/>
            <person name="Caskin T.P."/>
            <person name="Diamond M."/>
            <person name="Durham M.E."/>
            <person name="Foxe J.M."/>
            <person name="Go M."/>
            <person name="Henderson B.A."/>
            <person name="Jones I.B."/>
            <person name="McGettigan J.A."/>
            <person name="Micheletti S.J."/>
            <person name="Nasrallah M.E."/>
            <person name="Ortiz D."/>
            <person name="Piller C.R."/>
            <person name="Privatt S.R."/>
            <person name="Schneider S.L."/>
            <person name="Sharp S."/>
            <person name="Smith T.C."/>
            <person name="Stanton J.D."/>
            <person name="Ullery H.E."/>
            <person name="Wilson R.J."/>
            <person name="Serrano M.G."/>
            <person name="Buck G."/>
            <person name="Lee V."/>
            <person name="Wang Y."/>
            <person name="Carvalho R."/>
            <person name="Voegtly L."/>
            <person name="Shi R."/>
            <person name="Duckworth R."/>
            <person name="Johnson A."/>
            <person name="Loviza R."/>
            <person name="Walstead R."/>
            <person name="Shah Z."/>
            <person name="Kiflezghi M."/>
            <person name="Wade K."/>
            <person name="Ball S.L."/>
            <person name="Bradley K.W."/>
            <person name="Asai D.J."/>
            <person name="Bowman C.A."/>
            <person name="Russell D.A."/>
            <person name="Pope W.H."/>
            <person name="Jacobs-Sera D."/>
            <person name="Hendrix R.W."/>
            <person name="Hatfull G.F."/>
        </authorList>
    </citation>
    <scope>NUCLEOTIDE SEQUENCE [LARGE SCALE GENOMIC DNA]</scope>
    <source>
        <strain evidence="3 4">DSM 27648</strain>
    </source>
</reference>
<gene>
    <name evidence="3" type="ORF">AKJ09_06526</name>
</gene>
<dbReference type="InterPro" id="IPR035931">
    <property type="entry name" value="YlxR-like_sf"/>
</dbReference>
<proteinExistence type="predicted"/>
<dbReference type="STRING" id="1391654.AKJ09_06526"/>
<accession>A0A0K1Q2A4</accession>
<dbReference type="OrthoDB" id="5518171at2"/>
<feature type="domain" description="YlxR" evidence="2">
    <location>
        <begin position="24"/>
        <end position="100"/>
    </location>
</feature>
<feature type="region of interest" description="Disordered" evidence="1">
    <location>
        <begin position="1"/>
        <end position="29"/>
    </location>
</feature>
<dbReference type="SUPFAM" id="SSF64376">
    <property type="entry name" value="YlxR-like"/>
    <property type="match status" value="1"/>
</dbReference>
<evidence type="ECO:0000313" key="4">
    <source>
        <dbReference type="Proteomes" id="UP000064967"/>
    </source>
</evidence>